<evidence type="ECO:0000259" key="5">
    <source>
        <dbReference type="PROSITE" id="PS50835"/>
    </source>
</evidence>
<dbReference type="PROSITE" id="PS50835">
    <property type="entry name" value="IG_LIKE"/>
    <property type="match status" value="1"/>
</dbReference>
<keyword evidence="7" id="KW-1185">Reference proteome</keyword>
<evidence type="ECO:0000256" key="1">
    <source>
        <dbReference type="ARBA" id="ARBA00004496"/>
    </source>
</evidence>
<reference evidence="6" key="3">
    <citation type="submission" date="2025-09" db="UniProtKB">
        <authorList>
            <consortium name="Ensembl"/>
        </authorList>
    </citation>
    <scope>IDENTIFICATION</scope>
</reference>
<dbReference type="InterPro" id="IPR013783">
    <property type="entry name" value="Ig-like_fold"/>
</dbReference>
<dbReference type="Gene3D" id="2.60.40.10">
    <property type="entry name" value="Immunoglobulins"/>
    <property type="match status" value="1"/>
</dbReference>
<dbReference type="InterPro" id="IPR003599">
    <property type="entry name" value="Ig_sub"/>
</dbReference>
<dbReference type="Ensembl" id="ENSCSET00000023521.1">
    <property type="protein sequence ID" value="ENSCSEP00000023216.1"/>
    <property type="gene ID" value="ENSCSEG00000014812.1"/>
</dbReference>
<dbReference type="AlphaFoldDB" id="A0A3P8WC42"/>
<protein>
    <recommendedName>
        <fullName evidence="5">Ig-like domain-containing protein</fullName>
    </recommendedName>
</protein>
<dbReference type="SUPFAM" id="SSF48726">
    <property type="entry name" value="Immunoglobulin"/>
    <property type="match status" value="1"/>
</dbReference>
<dbReference type="InterPro" id="IPR013098">
    <property type="entry name" value="Ig_I-set"/>
</dbReference>
<dbReference type="InterPro" id="IPR052385">
    <property type="entry name" value="Obscurin/Obscurin-like_Reg"/>
</dbReference>
<dbReference type="GeneTree" id="ENSGT00940000168428"/>
<dbReference type="CDD" id="cd00096">
    <property type="entry name" value="Ig"/>
    <property type="match status" value="1"/>
</dbReference>
<evidence type="ECO:0000256" key="4">
    <source>
        <dbReference type="ARBA" id="ARBA00023157"/>
    </source>
</evidence>
<dbReference type="GO" id="GO:0005737">
    <property type="term" value="C:cytoplasm"/>
    <property type="evidence" value="ECO:0007669"/>
    <property type="project" value="UniProtKB-SubCell"/>
</dbReference>
<organism evidence="6 7">
    <name type="scientific">Cynoglossus semilaevis</name>
    <name type="common">Tongue sole</name>
    <dbReference type="NCBI Taxonomy" id="244447"/>
    <lineage>
        <taxon>Eukaryota</taxon>
        <taxon>Metazoa</taxon>
        <taxon>Chordata</taxon>
        <taxon>Craniata</taxon>
        <taxon>Vertebrata</taxon>
        <taxon>Euteleostomi</taxon>
        <taxon>Actinopterygii</taxon>
        <taxon>Neopterygii</taxon>
        <taxon>Teleostei</taxon>
        <taxon>Neoteleostei</taxon>
        <taxon>Acanthomorphata</taxon>
        <taxon>Carangaria</taxon>
        <taxon>Pleuronectiformes</taxon>
        <taxon>Pleuronectoidei</taxon>
        <taxon>Cynoglossidae</taxon>
        <taxon>Cynoglossinae</taxon>
        <taxon>Cynoglossus</taxon>
    </lineage>
</organism>
<reference evidence="6 7" key="1">
    <citation type="journal article" date="2014" name="Nat. Genet.">
        <title>Whole-genome sequence of a flatfish provides insights into ZW sex chromosome evolution and adaptation to a benthic lifestyle.</title>
        <authorList>
            <person name="Chen S."/>
            <person name="Zhang G."/>
            <person name="Shao C."/>
            <person name="Huang Q."/>
            <person name="Liu G."/>
            <person name="Zhang P."/>
            <person name="Song W."/>
            <person name="An N."/>
            <person name="Chalopin D."/>
            <person name="Volff J.N."/>
            <person name="Hong Y."/>
            <person name="Li Q."/>
            <person name="Sha Z."/>
            <person name="Zhou H."/>
            <person name="Xie M."/>
            <person name="Yu Q."/>
            <person name="Liu Y."/>
            <person name="Xiang H."/>
            <person name="Wang N."/>
            <person name="Wu K."/>
            <person name="Yang C."/>
            <person name="Zhou Q."/>
            <person name="Liao X."/>
            <person name="Yang L."/>
            <person name="Hu Q."/>
            <person name="Zhang J."/>
            <person name="Meng L."/>
            <person name="Jin L."/>
            <person name="Tian Y."/>
            <person name="Lian J."/>
            <person name="Yang J."/>
            <person name="Miao G."/>
            <person name="Liu S."/>
            <person name="Liang Z."/>
            <person name="Yan F."/>
            <person name="Li Y."/>
            <person name="Sun B."/>
            <person name="Zhang H."/>
            <person name="Zhang J."/>
            <person name="Zhu Y."/>
            <person name="Du M."/>
            <person name="Zhao Y."/>
            <person name="Schartl M."/>
            <person name="Tang Q."/>
            <person name="Wang J."/>
        </authorList>
    </citation>
    <scope>NUCLEOTIDE SEQUENCE</scope>
</reference>
<evidence type="ECO:0000256" key="2">
    <source>
        <dbReference type="ARBA" id="ARBA00022490"/>
    </source>
</evidence>
<evidence type="ECO:0000313" key="6">
    <source>
        <dbReference type="Ensembl" id="ENSCSEP00000023216.1"/>
    </source>
</evidence>
<dbReference type="InterPro" id="IPR036179">
    <property type="entry name" value="Ig-like_dom_sf"/>
</dbReference>
<dbReference type="SMART" id="SM00409">
    <property type="entry name" value="IG"/>
    <property type="match status" value="1"/>
</dbReference>
<dbReference type="PANTHER" id="PTHR35971">
    <property type="entry name" value="SI:DKEY-31G6.6"/>
    <property type="match status" value="1"/>
</dbReference>
<dbReference type="PANTHER" id="PTHR35971:SF5">
    <property type="entry name" value="OBSCURIN LIKE CYTOSKELETAL ADAPTOR 1"/>
    <property type="match status" value="1"/>
</dbReference>
<dbReference type="InterPro" id="IPR003598">
    <property type="entry name" value="Ig_sub2"/>
</dbReference>
<name>A0A3P8WC42_CYNSE</name>
<dbReference type="Pfam" id="PF07679">
    <property type="entry name" value="I-set"/>
    <property type="match status" value="1"/>
</dbReference>
<dbReference type="InParanoid" id="A0A3P8WC42"/>
<dbReference type="Proteomes" id="UP000265120">
    <property type="component" value="Chromosome 2"/>
</dbReference>
<dbReference type="OMA" id="TCQAGRI"/>
<keyword evidence="4" id="KW-1015">Disulfide bond</keyword>
<keyword evidence="2" id="KW-0963">Cytoplasm</keyword>
<dbReference type="InterPro" id="IPR007110">
    <property type="entry name" value="Ig-like_dom"/>
</dbReference>
<dbReference type="SMART" id="SM00408">
    <property type="entry name" value="IGc2"/>
    <property type="match status" value="1"/>
</dbReference>
<dbReference type="STRING" id="244447.ENSCSEP00000023216"/>
<evidence type="ECO:0000256" key="3">
    <source>
        <dbReference type="ARBA" id="ARBA00022553"/>
    </source>
</evidence>
<feature type="domain" description="Ig-like" evidence="5">
    <location>
        <begin position="1"/>
        <end position="85"/>
    </location>
</feature>
<proteinExistence type="predicted"/>
<accession>A0A3P8WC42</accession>
<sequence>KYEMTQEGKNVKAEEGGTVTLKCEVSKPGLSVQWKKNKVSLKPSRRCEFSQDGCFLQLHMREVKAEDSGTYTCQAGRIETSATVAVKGTFR</sequence>
<comment type="subcellular location">
    <subcellularLocation>
        <location evidence="1">Cytoplasm</location>
    </subcellularLocation>
</comment>
<keyword evidence="3" id="KW-0597">Phosphoprotein</keyword>
<reference evidence="6" key="2">
    <citation type="submission" date="2025-08" db="UniProtKB">
        <authorList>
            <consortium name="Ensembl"/>
        </authorList>
    </citation>
    <scope>IDENTIFICATION</scope>
</reference>
<dbReference type="FunFam" id="2.60.40.10:FF:000707">
    <property type="entry name" value="Obscurin, cytoskeletal calmodulin and titin-interacting RhoGEF"/>
    <property type="match status" value="1"/>
</dbReference>
<evidence type="ECO:0000313" key="7">
    <source>
        <dbReference type="Proteomes" id="UP000265120"/>
    </source>
</evidence>